<protein>
    <recommendedName>
        <fullName evidence="3">HTH tetR-type domain-containing protein</fullName>
    </recommendedName>
</protein>
<proteinExistence type="predicted"/>
<dbReference type="Proteomes" id="UP000093694">
    <property type="component" value="Unassembled WGS sequence"/>
</dbReference>
<comment type="caution">
    <text evidence="4">The sequence shown here is derived from an EMBL/GenBank/DDBJ whole genome shotgun (WGS) entry which is preliminary data.</text>
</comment>
<evidence type="ECO:0000313" key="5">
    <source>
        <dbReference type="EMBL" id="OBR93322.1"/>
    </source>
</evidence>
<evidence type="ECO:0000256" key="2">
    <source>
        <dbReference type="PROSITE-ProRule" id="PRU00335"/>
    </source>
</evidence>
<accession>A0A162LED9</accession>
<dbReference type="PANTHER" id="PTHR43479">
    <property type="entry name" value="ACREF/ENVCD OPERON REPRESSOR-RELATED"/>
    <property type="match status" value="1"/>
</dbReference>
<dbReference type="PROSITE" id="PS50977">
    <property type="entry name" value="HTH_TETR_2"/>
    <property type="match status" value="1"/>
</dbReference>
<dbReference type="EMBL" id="LROR01000053">
    <property type="protein sequence ID" value="OBR93322.1"/>
    <property type="molecule type" value="Genomic_DNA"/>
</dbReference>
<dbReference type="AlphaFoldDB" id="A0A162LED9"/>
<keyword evidence="1 2" id="KW-0238">DNA-binding</keyword>
<feature type="domain" description="HTH tetR-type" evidence="3">
    <location>
        <begin position="9"/>
        <end position="69"/>
    </location>
</feature>
<dbReference type="InterPro" id="IPR050624">
    <property type="entry name" value="HTH-type_Tx_Regulator"/>
</dbReference>
<organism evidence="4 6">
    <name type="scientific">Clostridium coskatii</name>
    <dbReference type="NCBI Taxonomy" id="1705578"/>
    <lineage>
        <taxon>Bacteria</taxon>
        <taxon>Bacillati</taxon>
        <taxon>Bacillota</taxon>
        <taxon>Clostridia</taxon>
        <taxon>Eubacteriales</taxon>
        <taxon>Clostridiaceae</taxon>
        <taxon>Clostridium</taxon>
    </lineage>
</organism>
<dbReference type="PANTHER" id="PTHR43479:SF11">
    <property type="entry name" value="ACREF_ENVCD OPERON REPRESSOR-RELATED"/>
    <property type="match status" value="1"/>
</dbReference>
<name>A0A162LED9_9CLOT</name>
<dbReference type="PATRIC" id="fig|1705578.3.peg.1807"/>
<dbReference type="SUPFAM" id="SSF46689">
    <property type="entry name" value="Homeodomain-like"/>
    <property type="match status" value="1"/>
</dbReference>
<dbReference type="RefSeq" id="WP_063600154.1">
    <property type="nucleotide sequence ID" value="NZ_LITQ01000002.1"/>
</dbReference>
<evidence type="ECO:0000256" key="1">
    <source>
        <dbReference type="ARBA" id="ARBA00023125"/>
    </source>
</evidence>
<reference evidence="4 6" key="1">
    <citation type="journal article" date="2015" name="Biotechnol. Bioeng.">
        <title>Genome sequence and phenotypic characterization of Caulobacter segnis.</title>
        <authorList>
            <person name="Patel S."/>
            <person name="Fletcher B."/>
            <person name="Scott D.C."/>
            <person name="Ely B."/>
        </authorList>
    </citation>
    <scope>NUCLEOTIDE SEQUENCE [LARGE SCALE GENOMIC DNA]</scope>
    <source>
        <strain evidence="4 6">PS02</strain>
    </source>
</reference>
<sequence>MKKQPETTEKTRQAFINIFCELYTQKPIEKISIQEISNKSGYNRSTFYQYFSDIYELLAYIEDDVLNYIQKILQSKKCTTKPSDVQSIVCLFEEKGKYLEALLGDYGNIRFLERLKKEISSDELNLSFEKDTPILPYLMEFHISTSISLIRLWRHRQKDLPLEELFNLIQNLYNTGITSYSL</sequence>
<dbReference type="GO" id="GO:0003677">
    <property type="term" value="F:DNA binding"/>
    <property type="evidence" value="ECO:0007669"/>
    <property type="project" value="UniProtKB-UniRule"/>
</dbReference>
<evidence type="ECO:0000259" key="3">
    <source>
        <dbReference type="PROSITE" id="PS50977"/>
    </source>
</evidence>
<dbReference type="Gene3D" id="1.10.357.10">
    <property type="entry name" value="Tetracycline Repressor, domain 2"/>
    <property type="match status" value="1"/>
</dbReference>
<keyword evidence="7" id="KW-1185">Reference proteome</keyword>
<reference evidence="5 7" key="2">
    <citation type="journal article" date="2016" name="Front. Microbiol.">
        <title>Industrial Acetogenic Biocatalysts: A Comparative Metabolic and Genomic Analysis.</title>
        <authorList>
            <person name="Bengelsdorf F."/>
            <person name="Poehlein A."/>
            <person name="Sonja S."/>
            <person name="Erz C."/>
            <person name="Hummel T."/>
            <person name="Hoffmeister S."/>
            <person name="Daniel R."/>
            <person name="Durre P."/>
        </authorList>
    </citation>
    <scope>NUCLEOTIDE SEQUENCE [LARGE SCALE GENOMIC DNA]</scope>
    <source>
        <strain evidence="5 7">PTA-10522</strain>
    </source>
</reference>
<evidence type="ECO:0000313" key="7">
    <source>
        <dbReference type="Proteomes" id="UP000093694"/>
    </source>
</evidence>
<dbReference type="InterPro" id="IPR009057">
    <property type="entry name" value="Homeodomain-like_sf"/>
</dbReference>
<evidence type="ECO:0000313" key="4">
    <source>
        <dbReference type="EMBL" id="OAA94772.1"/>
    </source>
</evidence>
<evidence type="ECO:0000313" key="6">
    <source>
        <dbReference type="Proteomes" id="UP000077384"/>
    </source>
</evidence>
<dbReference type="EMBL" id="LITQ01000002">
    <property type="protein sequence ID" value="OAA94772.1"/>
    <property type="molecule type" value="Genomic_DNA"/>
</dbReference>
<dbReference type="Pfam" id="PF00440">
    <property type="entry name" value="TetR_N"/>
    <property type="match status" value="1"/>
</dbReference>
<dbReference type="InterPro" id="IPR001647">
    <property type="entry name" value="HTH_TetR"/>
</dbReference>
<dbReference type="Proteomes" id="UP000077384">
    <property type="component" value="Unassembled WGS sequence"/>
</dbReference>
<gene>
    <name evidence="5" type="ORF">CLCOS_23620</name>
    <name evidence="4" type="ORF">WX73_02486</name>
</gene>
<feature type="DNA-binding region" description="H-T-H motif" evidence="2">
    <location>
        <begin position="32"/>
        <end position="51"/>
    </location>
</feature>